<proteinExistence type="predicted"/>
<accession>A0A8S5N9T2</accession>
<dbReference type="EMBL" id="BK015101">
    <property type="protein sequence ID" value="DAD91002.1"/>
    <property type="molecule type" value="Genomic_DNA"/>
</dbReference>
<organism evidence="1">
    <name type="scientific">Siphoviridae sp. ctepM7</name>
    <dbReference type="NCBI Taxonomy" id="2826408"/>
    <lineage>
        <taxon>Viruses</taxon>
        <taxon>Duplodnaviria</taxon>
        <taxon>Heunggongvirae</taxon>
        <taxon>Uroviricota</taxon>
        <taxon>Caudoviricetes</taxon>
    </lineage>
</organism>
<evidence type="ECO:0000313" key="1">
    <source>
        <dbReference type="EMBL" id="DAD91002.1"/>
    </source>
</evidence>
<sequence length="108" mass="12021">MAERGSLPDGLLADVKNYLSITWSDEDTDTKVSGLIASGMVYLDDKAGSRQDYTADGKPRTLLMEYVRYARDSAMEVFETNYQALILGMQTERRVSAYAVDESVPTPQ</sequence>
<name>A0A8S5N9T2_9CAUD</name>
<reference evidence="1" key="1">
    <citation type="journal article" date="2021" name="Proc. Natl. Acad. Sci. U.S.A.">
        <title>A Catalog of Tens of Thousands of Viruses from Human Metagenomes Reveals Hidden Associations with Chronic Diseases.</title>
        <authorList>
            <person name="Tisza M.J."/>
            <person name="Buck C.B."/>
        </authorList>
    </citation>
    <scope>NUCLEOTIDE SEQUENCE</scope>
    <source>
        <strain evidence="1">CtepM7</strain>
    </source>
</reference>
<protein>
    <submittedName>
        <fullName evidence="1">Head Tail Connector Protein</fullName>
    </submittedName>
</protein>